<evidence type="ECO:0000313" key="5">
    <source>
        <dbReference type="Proteomes" id="UP000799302"/>
    </source>
</evidence>
<dbReference type="PANTHER" id="PTHR43283:SF17">
    <property type="entry name" value="(LOVD), PUTATIVE (AFU_ORTHOLOGUE AFUA_5G00920)-RELATED"/>
    <property type="match status" value="1"/>
</dbReference>
<name>A0A6A6U7D9_9PEZI</name>
<evidence type="ECO:0000259" key="3">
    <source>
        <dbReference type="Pfam" id="PF00144"/>
    </source>
</evidence>
<dbReference type="OrthoDB" id="428260at2759"/>
<dbReference type="EMBL" id="MU004236">
    <property type="protein sequence ID" value="KAF2668169.1"/>
    <property type="molecule type" value="Genomic_DNA"/>
</dbReference>
<comment type="similarity">
    <text evidence="1">Belongs to the class-A beta-lactamase family.</text>
</comment>
<keyword evidence="2" id="KW-0378">Hydrolase</keyword>
<dbReference type="SUPFAM" id="SSF56601">
    <property type="entry name" value="beta-lactamase/transpeptidase-like"/>
    <property type="match status" value="1"/>
</dbReference>
<dbReference type="InterPro" id="IPR050789">
    <property type="entry name" value="Diverse_Enzym_Activities"/>
</dbReference>
<dbReference type="Proteomes" id="UP000799302">
    <property type="component" value="Unassembled WGS sequence"/>
</dbReference>
<dbReference type="Pfam" id="PF00144">
    <property type="entry name" value="Beta-lactamase"/>
    <property type="match status" value="1"/>
</dbReference>
<dbReference type="GO" id="GO:0016787">
    <property type="term" value="F:hydrolase activity"/>
    <property type="evidence" value="ECO:0007669"/>
    <property type="project" value="UniProtKB-KW"/>
</dbReference>
<evidence type="ECO:0000313" key="4">
    <source>
        <dbReference type="EMBL" id="KAF2668169.1"/>
    </source>
</evidence>
<dbReference type="PANTHER" id="PTHR43283">
    <property type="entry name" value="BETA-LACTAMASE-RELATED"/>
    <property type="match status" value="1"/>
</dbReference>
<keyword evidence="5" id="KW-1185">Reference proteome</keyword>
<evidence type="ECO:0000256" key="2">
    <source>
        <dbReference type="ARBA" id="ARBA00022801"/>
    </source>
</evidence>
<dbReference type="AlphaFoldDB" id="A0A6A6U7D9"/>
<proteinExistence type="inferred from homology"/>
<protein>
    <submittedName>
        <fullName evidence="4">Beta-lactamase/transpeptidase-like protein</fullName>
    </submittedName>
</protein>
<dbReference type="Gene3D" id="3.40.710.10">
    <property type="entry name" value="DD-peptidase/beta-lactamase superfamily"/>
    <property type="match status" value="1"/>
</dbReference>
<dbReference type="InterPro" id="IPR012338">
    <property type="entry name" value="Beta-lactam/transpept-like"/>
</dbReference>
<organism evidence="4 5">
    <name type="scientific">Microthyrium microscopicum</name>
    <dbReference type="NCBI Taxonomy" id="703497"/>
    <lineage>
        <taxon>Eukaryota</taxon>
        <taxon>Fungi</taxon>
        <taxon>Dikarya</taxon>
        <taxon>Ascomycota</taxon>
        <taxon>Pezizomycotina</taxon>
        <taxon>Dothideomycetes</taxon>
        <taxon>Dothideomycetes incertae sedis</taxon>
        <taxon>Microthyriales</taxon>
        <taxon>Microthyriaceae</taxon>
        <taxon>Microthyrium</taxon>
    </lineage>
</organism>
<sequence length="401" mass="43551">MSELDTIFNEATKPSGTIQGAILTGVNKTGITYSKRYGRNAIESDASPISNNGVFKVASCTKLITTIAALQCVERGLISLGESVYKILPEISDLPIIHTPDEGKTISFTKPTKEITLRMLLTHSSGLAYDGMSPASVTWRAERGQEPMVYPISGTVPECYATPLLFEPGEGWIYGSGLDWAGYLVRRLNGNISLRDYFTTNIFEPVGRTAPFPTFDISDHPDMKARLVTCYERTEDGGLKEAVAPFGENALDEHGGSGLALTVPDYCAVLSDLLKDEPKLLKPETVKQMFTSQFQPDSPALQGLLENSYVWLLNTGGVPPPEASVNYGLGGLLLLEGVPELNIPANTLTWSGYTSPVWMVNRDRGIGGFFATQMLPPGDPKTGELIAAYWKEHFGKDQSAS</sequence>
<accession>A0A6A6U7D9</accession>
<reference evidence="4" key="1">
    <citation type="journal article" date="2020" name="Stud. Mycol.">
        <title>101 Dothideomycetes genomes: a test case for predicting lifestyles and emergence of pathogens.</title>
        <authorList>
            <person name="Haridas S."/>
            <person name="Albert R."/>
            <person name="Binder M."/>
            <person name="Bloem J."/>
            <person name="Labutti K."/>
            <person name="Salamov A."/>
            <person name="Andreopoulos B."/>
            <person name="Baker S."/>
            <person name="Barry K."/>
            <person name="Bills G."/>
            <person name="Bluhm B."/>
            <person name="Cannon C."/>
            <person name="Castanera R."/>
            <person name="Culley D."/>
            <person name="Daum C."/>
            <person name="Ezra D."/>
            <person name="Gonzalez J."/>
            <person name="Henrissat B."/>
            <person name="Kuo A."/>
            <person name="Liang C."/>
            <person name="Lipzen A."/>
            <person name="Lutzoni F."/>
            <person name="Magnuson J."/>
            <person name="Mondo S."/>
            <person name="Nolan M."/>
            <person name="Ohm R."/>
            <person name="Pangilinan J."/>
            <person name="Park H.-J."/>
            <person name="Ramirez L."/>
            <person name="Alfaro M."/>
            <person name="Sun H."/>
            <person name="Tritt A."/>
            <person name="Yoshinaga Y."/>
            <person name="Zwiers L.-H."/>
            <person name="Turgeon B."/>
            <person name="Goodwin S."/>
            <person name="Spatafora J."/>
            <person name="Crous P."/>
            <person name="Grigoriev I."/>
        </authorList>
    </citation>
    <scope>NUCLEOTIDE SEQUENCE</scope>
    <source>
        <strain evidence="4">CBS 115976</strain>
    </source>
</reference>
<gene>
    <name evidence="4" type="ORF">BT63DRAFT_440384</name>
</gene>
<feature type="domain" description="Beta-lactamase-related" evidence="3">
    <location>
        <begin position="16"/>
        <end position="379"/>
    </location>
</feature>
<dbReference type="InterPro" id="IPR001466">
    <property type="entry name" value="Beta-lactam-related"/>
</dbReference>
<evidence type="ECO:0000256" key="1">
    <source>
        <dbReference type="ARBA" id="ARBA00009009"/>
    </source>
</evidence>